<keyword evidence="6" id="KW-0805">Transcription regulation</keyword>
<evidence type="ECO:0000256" key="2">
    <source>
        <dbReference type="ARBA" id="ARBA00001946"/>
    </source>
</evidence>
<evidence type="ECO:0000256" key="8">
    <source>
        <dbReference type="PIRSR" id="PIRSR600760-2"/>
    </source>
</evidence>
<keyword evidence="7 8" id="KW-0460">Magnesium</keyword>
<feature type="binding site" evidence="8">
    <location>
        <position position="222"/>
    </location>
    <ligand>
        <name>Mg(2+)</name>
        <dbReference type="ChEBI" id="CHEBI:18420"/>
        <label>1</label>
        <note>catalytic</note>
    </ligand>
</feature>
<dbReference type="AlphaFoldDB" id="A0A3A1Y3L6"/>
<accession>A0A3A1Y3L6</accession>
<name>A0A3A1Y3L6_9GAMM</name>
<comment type="caution">
    <text evidence="10">The sequence shown here is derived from an EMBL/GenBank/DDBJ whole genome shotgun (WGS) entry which is preliminary data.</text>
</comment>
<evidence type="ECO:0000256" key="7">
    <source>
        <dbReference type="ARBA" id="ARBA00022842"/>
    </source>
</evidence>
<dbReference type="GO" id="GO:0007165">
    <property type="term" value="P:signal transduction"/>
    <property type="evidence" value="ECO:0007669"/>
    <property type="project" value="TreeGrafter"/>
</dbReference>
<proteinExistence type="inferred from homology"/>
<dbReference type="RefSeq" id="WP_119525361.1">
    <property type="nucleotide sequence ID" value="NZ_NRHC01000070.1"/>
</dbReference>
<evidence type="ECO:0000256" key="9">
    <source>
        <dbReference type="RuleBase" id="RU364068"/>
    </source>
</evidence>
<dbReference type="GO" id="GO:0031564">
    <property type="term" value="P:transcription antitermination"/>
    <property type="evidence" value="ECO:0007669"/>
    <property type="project" value="UniProtKB-KW"/>
</dbReference>
<dbReference type="EC" id="3.1.3.25" evidence="9"/>
<dbReference type="EMBL" id="NRHC01000070">
    <property type="protein sequence ID" value="RIY32041.1"/>
    <property type="molecule type" value="Genomic_DNA"/>
</dbReference>
<evidence type="ECO:0000313" key="11">
    <source>
        <dbReference type="Proteomes" id="UP000265691"/>
    </source>
</evidence>
<dbReference type="FunFam" id="3.30.540.10:FF:000003">
    <property type="entry name" value="Inositol-1-monophosphatase"/>
    <property type="match status" value="1"/>
</dbReference>
<evidence type="ECO:0000256" key="5">
    <source>
        <dbReference type="ARBA" id="ARBA00022801"/>
    </source>
</evidence>
<evidence type="ECO:0000256" key="6">
    <source>
        <dbReference type="ARBA" id="ARBA00022814"/>
    </source>
</evidence>
<comment type="catalytic activity">
    <reaction evidence="1 9">
        <text>a myo-inositol phosphate + H2O = myo-inositol + phosphate</text>
        <dbReference type="Rhea" id="RHEA:24056"/>
        <dbReference type="ChEBI" id="CHEBI:15377"/>
        <dbReference type="ChEBI" id="CHEBI:17268"/>
        <dbReference type="ChEBI" id="CHEBI:43474"/>
        <dbReference type="ChEBI" id="CHEBI:84139"/>
        <dbReference type="EC" id="3.1.3.25"/>
    </reaction>
</comment>
<keyword evidence="6" id="KW-0804">Transcription</keyword>
<dbReference type="InterPro" id="IPR033942">
    <property type="entry name" value="IMPase"/>
</dbReference>
<dbReference type="Pfam" id="PF00459">
    <property type="entry name" value="Inositol_P"/>
    <property type="match status" value="1"/>
</dbReference>
<dbReference type="CDD" id="cd01639">
    <property type="entry name" value="IMPase"/>
    <property type="match status" value="1"/>
</dbReference>
<dbReference type="SUPFAM" id="SSF56655">
    <property type="entry name" value="Carbohydrate phosphatase"/>
    <property type="match status" value="1"/>
</dbReference>
<keyword evidence="11" id="KW-1185">Reference proteome</keyword>
<evidence type="ECO:0000256" key="3">
    <source>
        <dbReference type="ARBA" id="ARBA00009759"/>
    </source>
</evidence>
<dbReference type="Proteomes" id="UP000265691">
    <property type="component" value="Unassembled WGS sequence"/>
</dbReference>
<evidence type="ECO:0000256" key="1">
    <source>
        <dbReference type="ARBA" id="ARBA00001033"/>
    </source>
</evidence>
<gene>
    <name evidence="10" type="ORF">CKF54_05485</name>
</gene>
<protein>
    <recommendedName>
        <fullName evidence="9">Inositol-1-monophosphatase</fullName>
        <ecNumber evidence="9">3.1.3.25</ecNumber>
    </recommendedName>
</protein>
<dbReference type="InterPro" id="IPR000760">
    <property type="entry name" value="Inositol_monophosphatase-like"/>
</dbReference>
<comment type="cofactor">
    <cofactor evidence="2 8 9">
        <name>Mg(2+)</name>
        <dbReference type="ChEBI" id="CHEBI:18420"/>
    </cofactor>
</comment>
<evidence type="ECO:0000313" key="10">
    <source>
        <dbReference type="EMBL" id="RIY32041.1"/>
    </source>
</evidence>
<dbReference type="Gene3D" id="3.40.190.80">
    <property type="match status" value="1"/>
</dbReference>
<dbReference type="OrthoDB" id="9785695at2"/>
<dbReference type="PANTHER" id="PTHR20854:SF4">
    <property type="entry name" value="INOSITOL-1-MONOPHOSPHATASE-RELATED"/>
    <property type="match status" value="1"/>
</dbReference>
<dbReference type="PANTHER" id="PTHR20854">
    <property type="entry name" value="INOSITOL MONOPHOSPHATASE"/>
    <property type="match status" value="1"/>
</dbReference>
<organism evidence="10 11">
    <name type="scientific">Psittacicella hinzii</name>
    <dbReference type="NCBI Taxonomy" id="2028575"/>
    <lineage>
        <taxon>Bacteria</taxon>
        <taxon>Pseudomonadati</taxon>
        <taxon>Pseudomonadota</taxon>
        <taxon>Gammaproteobacteria</taxon>
        <taxon>Pasteurellales</taxon>
        <taxon>Psittacicellaceae</taxon>
        <taxon>Psittacicella</taxon>
    </lineage>
</organism>
<comment type="similarity">
    <text evidence="3 9">Belongs to the inositol monophosphatase superfamily.</text>
</comment>
<keyword evidence="5 9" id="KW-0378">Hydrolase</keyword>
<dbReference type="PRINTS" id="PR01959">
    <property type="entry name" value="SBIMPHPHTASE"/>
</dbReference>
<feature type="binding site" evidence="8">
    <location>
        <position position="90"/>
    </location>
    <ligand>
        <name>Mg(2+)</name>
        <dbReference type="ChEBI" id="CHEBI:18420"/>
        <label>2</label>
    </ligand>
</feature>
<feature type="binding site" evidence="8">
    <location>
        <position position="93"/>
    </location>
    <ligand>
        <name>Mg(2+)</name>
        <dbReference type="ChEBI" id="CHEBI:18420"/>
        <label>2</label>
    </ligand>
</feature>
<reference evidence="10 11" key="1">
    <citation type="submission" date="2017-08" db="EMBL/GenBank/DDBJ databases">
        <title>Reclassification of Bisgaard taxon 37 and 44.</title>
        <authorList>
            <person name="Christensen H."/>
        </authorList>
    </citation>
    <scope>NUCLEOTIDE SEQUENCE [LARGE SCALE GENOMIC DNA]</scope>
    <source>
        <strain evidence="10 11">B96_3</strain>
    </source>
</reference>
<dbReference type="GO" id="GO:0046872">
    <property type="term" value="F:metal ion binding"/>
    <property type="evidence" value="ECO:0007669"/>
    <property type="project" value="UniProtKB-KW"/>
</dbReference>
<dbReference type="InterPro" id="IPR022337">
    <property type="entry name" value="Inositol_monophosphatase_SuhB"/>
</dbReference>
<keyword evidence="4 8" id="KW-0479">Metal-binding</keyword>
<sequence length="280" mass="30596">MSKALLGIAKNAAFAGAEILRDGFYNRNNIRVETKGINDYVSNIDKASEEAIIAVIKRAYPEDFIVAEETAAKYTPKQYKVAGKRTWIIDPLDGTRNFIMGNPHFAVSIAVQENGETVAAVVFNPITDELYTASKGNGAFLNDRRLRLEPHAKGSGLTGKIITTGYAFKEPQRLQRQLEVLPLLFNQGMADVRRLGAAALDLCYVAAGRFDGFFEEGIKPWDIAAGDLIAREANAIVTDFQGGNRYLENDEVIAGNIEVVKAIAKIIHGVTRLHNLANAG</sequence>
<dbReference type="GO" id="GO:0006020">
    <property type="term" value="P:inositol metabolic process"/>
    <property type="evidence" value="ECO:0007669"/>
    <property type="project" value="TreeGrafter"/>
</dbReference>
<dbReference type="GO" id="GO:0008934">
    <property type="term" value="F:inositol monophosphate 1-phosphatase activity"/>
    <property type="evidence" value="ECO:0007669"/>
    <property type="project" value="InterPro"/>
</dbReference>
<evidence type="ECO:0000256" key="4">
    <source>
        <dbReference type="ARBA" id="ARBA00022723"/>
    </source>
</evidence>
<keyword evidence="6" id="KW-0889">Transcription antitermination</keyword>
<dbReference type="PRINTS" id="PR00377">
    <property type="entry name" value="IMPHPHTASES"/>
</dbReference>
<feature type="binding site" evidence="8">
    <location>
        <position position="68"/>
    </location>
    <ligand>
        <name>Mg(2+)</name>
        <dbReference type="ChEBI" id="CHEBI:18420"/>
        <label>1</label>
        <note>catalytic</note>
    </ligand>
</feature>
<dbReference type="Gene3D" id="3.30.540.10">
    <property type="entry name" value="Fructose-1,6-Bisphosphatase, subunit A, domain 1"/>
    <property type="match status" value="1"/>
</dbReference>
<feature type="binding site" evidence="8">
    <location>
        <position position="92"/>
    </location>
    <ligand>
        <name>Mg(2+)</name>
        <dbReference type="ChEBI" id="CHEBI:18420"/>
        <label>1</label>
        <note>catalytic</note>
    </ligand>
</feature>